<dbReference type="EMBL" id="JANQDX010000017">
    <property type="protein sequence ID" value="KAL0908697.1"/>
    <property type="molecule type" value="Genomic_DNA"/>
</dbReference>
<protein>
    <submittedName>
        <fullName evidence="2">Uncharacterized protein</fullName>
    </submittedName>
</protein>
<name>A0ABD0UEG5_DENTH</name>
<gene>
    <name evidence="2" type="ORF">M5K25_023202</name>
</gene>
<feature type="region of interest" description="Disordered" evidence="1">
    <location>
        <begin position="118"/>
        <end position="148"/>
    </location>
</feature>
<reference evidence="2 3" key="1">
    <citation type="journal article" date="2024" name="Plant Biotechnol. J.">
        <title>Dendrobium thyrsiflorum genome and its molecular insights into genes involved in important horticultural traits.</title>
        <authorList>
            <person name="Chen B."/>
            <person name="Wang J.Y."/>
            <person name="Zheng P.J."/>
            <person name="Li K.L."/>
            <person name="Liang Y.M."/>
            <person name="Chen X.F."/>
            <person name="Zhang C."/>
            <person name="Zhao X."/>
            <person name="He X."/>
            <person name="Zhang G.Q."/>
            <person name="Liu Z.J."/>
            <person name="Xu Q."/>
        </authorList>
    </citation>
    <scope>NUCLEOTIDE SEQUENCE [LARGE SCALE GENOMIC DNA]</scope>
    <source>
        <strain evidence="2">GZMU011</strain>
    </source>
</reference>
<sequence length="174" mass="19797">MQCMIKRRNHLTPYKRQNNLPSSGTLHSTNFCSGRSNPAPVLRRSRRADQVWELQPSCIRLVSEPCGEMTDKGKGLAAEEERSLETVWENQANILRRLDVLSADVQRLSLEVRRESNLNRTRAAPHQLRREQAPAMGPGSSPESSRRSGLGAAAELHHFYYINVHMSSHHFLFL</sequence>
<proteinExistence type="predicted"/>
<accession>A0ABD0UEG5</accession>
<feature type="compositionally biased region" description="Low complexity" evidence="1">
    <location>
        <begin position="137"/>
        <end position="148"/>
    </location>
</feature>
<dbReference type="AlphaFoldDB" id="A0ABD0UEG5"/>
<keyword evidence="3" id="KW-1185">Reference proteome</keyword>
<evidence type="ECO:0000313" key="3">
    <source>
        <dbReference type="Proteomes" id="UP001552299"/>
    </source>
</evidence>
<evidence type="ECO:0000256" key="1">
    <source>
        <dbReference type="SAM" id="MobiDB-lite"/>
    </source>
</evidence>
<organism evidence="2 3">
    <name type="scientific">Dendrobium thyrsiflorum</name>
    <name type="common">Pinecone-like raceme dendrobium</name>
    <name type="synonym">Orchid</name>
    <dbReference type="NCBI Taxonomy" id="117978"/>
    <lineage>
        <taxon>Eukaryota</taxon>
        <taxon>Viridiplantae</taxon>
        <taxon>Streptophyta</taxon>
        <taxon>Embryophyta</taxon>
        <taxon>Tracheophyta</taxon>
        <taxon>Spermatophyta</taxon>
        <taxon>Magnoliopsida</taxon>
        <taxon>Liliopsida</taxon>
        <taxon>Asparagales</taxon>
        <taxon>Orchidaceae</taxon>
        <taxon>Epidendroideae</taxon>
        <taxon>Malaxideae</taxon>
        <taxon>Dendrobiinae</taxon>
        <taxon>Dendrobium</taxon>
    </lineage>
</organism>
<comment type="caution">
    <text evidence="2">The sequence shown here is derived from an EMBL/GenBank/DDBJ whole genome shotgun (WGS) entry which is preliminary data.</text>
</comment>
<dbReference type="Proteomes" id="UP001552299">
    <property type="component" value="Unassembled WGS sequence"/>
</dbReference>
<evidence type="ECO:0000313" key="2">
    <source>
        <dbReference type="EMBL" id="KAL0908697.1"/>
    </source>
</evidence>